<proteinExistence type="predicted"/>
<dbReference type="InterPro" id="IPR048273">
    <property type="entry name" value="Luciferase"/>
</dbReference>
<reference evidence="2" key="1">
    <citation type="submission" date="2016-06" db="EMBL/GenBank/DDBJ databases">
        <title>Draft Genome sequence of the fungus Inonotus baumii.</title>
        <authorList>
            <person name="Zhu H."/>
            <person name="Lin W."/>
        </authorList>
    </citation>
    <scope>NUCLEOTIDE SEQUENCE</scope>
    <source>
        <strain evidence="2">821</strain>
    </source>
</reference>
<accession>A0A9Q5N9J4</accession>
<dbReference type="OrthoDB" id="5358398at2759"/>
<dbReference type="Pfam" id="PF17648">
    <property type="entry name" value="Luciferase"/>
    <property type="match status" value="1"/>
</dbReference>
<evidence type="ECO:0000259" key="1">
    <source>
        <dbReference type="Pfam" id="PF17648"/>
    </source>
</evidence>
<dbReference type="PANTHER" id="PTHR38695">
    <property type="entry name" value="AMINO ACID PERMEASE_ SLC12A DOMAIN-CONTAINING PROTEIN"/>
    <property type="match status" value="1"/>
</dbReference>
<protein>
    <recommendedName>
        <fullName evidence="1">Luciferase domain-containing protein</fullName>
    </recommendedName>
</protein>
<sequence>MTTVPSIDQVVSTVTTALSSFFSNAQKHFAQYPVHLLYTGAAAVVLPLALKDYCTYRTLGKGGFTFPIVGWIVSLVLKPFGRETTSAGIYHLDDYKQAWLQAEDLSPRGRCRPKTGKHVIPHRQIEQFPDKKIQELLVKEFKTIAQSNPDLVTIGRSPHENFGDALLVHPKVQSPHEVADASWREIGHIHTNKDYSLHVTLAPQDCRLVIERGWGERHPMSGVIKLPKEYLMIYSPLTEDDVRLVGLILRASVGYMTGSRNVH</sequence>
<dbReference type="Proteomes" id="UP000757232">
    <property type="component" value="Unassembled WGS sequence"/>
</dbReference>
<dbReference type="InterPro" id="IPR040841">
    <property type="entry name" value="Luciferase_dom"/>
</dbReference>
<feature type="domain" description="Luciferase" evidence="1">
    <location>
        <begin position="184"/>
        <end position="252"/>
    </location>
</feature>
<dbReference type="AlphaFoldDB" id="A0A9Q5N9J4"/>
<organism evidence="2 3">
    <name type="scientific">Sanghuangporus baumii</name>
    <name type="common">Phellinus baumii</name>
    <dbReference type="NCBI Taxonomy" id="108892"/>
    <lineage>
        <taxon>Eukaryota</taxon>
        <taxon>Fungi</taxon>
        <taxon>Dikarya</taxon>
        <taxon>Basidiomycota</taxon>
        <taxon>Agaricomycotina</taxon>
        <taxon>Agaricomycetes</taxon>
        <taxon>Hymenochaetales</taxon>
        <taxon>Hymenochaetaceae</taxon>
        <taxon>Sanghuangporus</taxon>
    </lineage>
</organism>
<name>A0A9Q5N9J4_SANBA</name>
<dbReference type="PANTHER" id="PTHR38695:SF1">
    <property type="entry name" value="AMINO ACID PERMEASE_ SLC12A DOMAIN-CONTAINING PROTEIN"/>
    <property type="match status" value="1"/>
</dbReference>
<comment type="caution">
    <text evidence="2">The sequence shown here is derived from an EMBL/GenBank/DDBJ whole genome shotgun (WGS) entry which is preliminary data.</text>
</comment>
<evidence type="ECO:0000313" key="3">
    <source>
        <dbReference type="Proteomes" id="UP000757232"/>
    </source>
</evidence>
<evidence type="ECO:0000313" key="2">
    <source>
        <dbReference type="EMBL" id="OCB88771.1"/>
    </source>
</evidence>
<gene>
    <name evidence="2" type="ORF">A7U60_g4060</name>
</gene>
<dbReference type="EMBL" id="LNZH02000171">
    <property type="protein sequence ID" value="OCB88771.1"/>
    <property type="molecule type" value="Genomic_DNA"/>
</dbReference>
<keyword evidence="3" id="KW-1185">Reference proteome</keyword>